<dbReference type="PANTHER" id="PTHR34853">
    <property type="match status" value="1"/>
</dbReference>
<dbReference type="AlphaFoldDB" id="A0A0D6MP75"/>
<reference evidence="2 3" key="1">
    <citation type="submission" date="2012-10" db="EMBL/GenBank/DDBJ databases">
        <title>Genome sequencing of Tanticharoenia sakaeratensis NBRC 103193.</title>
        <authorList>
            <person name="Azuma Y."/>
            <person name="Hadano H."/>
            <person name="Hirakawa H."/>
            <person name="Matsushita K."/>
        </authorList>
    </citation>
    <scope>NUCLEOTIDE SEQUENCE [LARGE SCALE GENOMIC DNA]</scope>
    <source>
        <strain evidence="2 3">NBRC 103193</strain>
    </source>
</reference>
<name>A0A0D6MP75_9PROT</name>
<dbReference type="Pfam" id="PF03583">
    <property type="entry name" value="LIP"/>
    <property type="match status" value="1"/>
</dbReference>
<feature type="chain" id="PRO_5002308074" evidence="1">
    <location>
        <begin position="26"/>
        <end position="437"/>
    </location>
</feature>
<dbReference type="GO" id="GO:0004806">
    <property type="term" value="F:triacylglycerol lipase activity"/>
    <property type="evidence" value="ECO:0007669"/>
    <property type="project" value="InterPro"/>
</dbReference>
<dbReference type="InterPro" id="IPR005152">
    <property type="entry name" value="Lipase_secreted"/>
</dbReference>
<dbReference type="InterPro" id="IPR029058">
    <property type="entry name" value="AB_hydrolase_fold"/>
</dbReference>
<dbReference type="EMBL" id="BALE01000048">
    <property type="protein sequence ID" value="GAN55492.1"/>
    <property type="molecule type" value="Genomic_DNA"/>
</dbReference>
<gene>
    <name evidence="2" type="ORF">Tasa_048_117</name>
</gene>
<keyword evidence="3" id="KW-1185">Reference proteome</keyword>
<dbReference type="PROSITE" id="PS51257">
    <property type="entry name" value="PROKAR_LIPOPROTEIN"/>
    <property type="match status" value="1"/>
</dbReference>
<evidence type="ECO:0000256" key="1">
    <source>
        <dbReference type="SAM" id="SignalP"/>
    </source>
</evidence>
<dbReference type="Gene3D" id="3.40.50.1820">
    <property type="entry name" value="alpha/beta hydrolase"/>
    <property type="match status" value="2"/>
</dbReference>
<comment type="caution">
    <text evidence="2">The sequence shown here is derived from an EMBL/GenBank/DDBJ whole genome shotgun (WGS) entry which is preliminary data.</text>
</comment>
<proteinExistence type="predicted"/>
<dbReference type="SUPFAM" id="SSF53474">
    <property type="entry name" value="alpha/beta-Hydrolases"/>
    <property type="match status" value="1"/>
</dbReference>
<protein>
    <submittedName>
        <fullName evidence="2">Inactive lipase</fullName>
    </submittedName>
</protein>
<sequence>MSVSRFLSVLALLGVSACASSPASHVPPVHARQASPRVAQLYGDGGVSDFYRAGIVMPKPGVLIRQEDMALAKLPPNTARGIRILYSSTSGVGTGTPVAVSGQVLIPDGPTPKGGWPVVAWEHGTTGIADVCAPSWRGYASRDRAYLGRWLKEGFAVVATDYQGLGTPGPHPYLLYRPEAYSALDAVRASLAAFGPLLRNRIVLVGQSQGSGAALGAAWVAPHYAPELHVRAVVATGLVAEFAIPAHPAHVPLPNVYTDPGQMDAAFAMLRVEGTDQSLHPETDDRVALTANGIAMSQVARTACLHDLFDYADRNHVDAKTLFGPGLKSYEETRTTAFLIPDGHIGMPVFAGTGLADGEAGVNGQYNAVAAMCDAGTNVVWKRYPGLTHNGTVNASLADSVPFVRAVLAGHHPENTCRAISRPGPVEAATPGIPWNR</sequence>
<accession>A0A0D6MP75</accession>
<keyword evidence="1" id="KW-0732">Signal</keyword>
<organism evidence="2 3">
    <name type="scientific">Tanticharoenia sakaeratensis NBRC 103193</name>
    <dbReference type="NCBI Taxonomy" id="1231623"/>
    <lineage>
        <taxon>Bacteria</taxon>
        <taxon>Pseudomonadati</taxon>
        <taxon>Pseudomonadota</taxon>
        <taxon>Alphaproteobacteria</taxon>
        <taxon>Acetobacterales</taxon>
        <taxon>Acetobacteraceae</taxon>
        <taxon>Tanticharoenia</taxon>
    </lineage>
</organism>
<dbReference type="PANTHER" id="PTHR34853:SF1">
    <property type="entry name" value="LIPASE 5"/>
    <property type="match status" value="1"/>
</dbReference>
<evidence type="ECO:0000313" key="2">
    <source>
        <dbReference type="EMBL" id="GAN55492.1"/>
    </source>
</evidence>
<dbReference type="STRING" id="1231623.Tasa_048_117"/>
<feature type="signal peptide" evidence="1">
    <location>
        <begin position="1"/>
        <end position="25"/>
    </location>
</feature>
<dbReference type="GO" id="GO:0016042">
    <property type="term" value="P:lipid catabolic process"/>
    <property type="evidence" value="ECO:0007669"/>
    <property type="project" value="InterPro"/>
</dbReference>
<evidence type="ECO:0000313" key="3">
    <source>
        <dbReference type="Proteomes" id="UP000032679"/>
    </source>
</evidence>
<dbReference type="RefSeq" id="WP_048850669.1">
    <property type="nucleotide sequence ID" value="NZ_BALE01000048.1"/>
</dbReference>
<dbReference type="OrthoDB" id="9955at2"/>
<dbReference type="Proteomes" id="UP000032679">
    <property type="component" value="Unassembled WGS sequence"/>
</dbReference>
<dbReference type="PIRSF" id="PIRSF029171">
    <property type="entry name" value="Esterase_LipA"/>
    <property type="match status" value="1"/>
</dbReference>